<comment type="caution">
    <text evidence="2">The sequence shown here is derived from an EMBL/GenBank/DDBJ whole genome shotgun (WGS) entry which is preliminary data.</text>
</comment>
<evidence type="ECO:0000313" key="3">
    <source>
        <dbReference type="Proteomes" id="UP001202827"/>
    </source>
</evidence>
<dbReference type="RefSeq" id="WP_248682048.1">
    <property type="nucleotide sequence ID" value="NZ_JALPRY010000006.1"/>
</dbReference>
<feature type="domain" description="VWFA" evidence="1">
    <location>
        <begin position="168"/>
        <end position="396"/>
    </location>
</feature>
<dbReference type="Gene3D" id="3.40.50.410">
    <property type="entry name" value="von Willebrand factor, type A domain"/>
    <property type="match status" value="1"/>
</dbReference>
<dbReference type="Proteomes" id="UP001202827">
    <property type="component" value="Unassembled WGS sequence"/>
</dbReference>
<dbReference type="EMBL" id="JALPRY010000006">
    <property type="protein sequence ID" value="MCK8779278.1"/>
    <property type="molecule type" value="Genomic_DNA"/>
</dbReference>
<dbReference type="Pfam" id="PF13400">
    <property type="entry name" value="Tad"/>
    <property type="match status" value="1"/>
</dbReference>
<keyword evidence="3" id="KW-1185">Reference proteome</keyword>
<dbReference type="Pfam" id="PF00092">
    <property type="entry name" value="VWA"/>
    <property type="match status" value="1"/>
</dbReference>
<dbReference type="PROSITE" id="PS50234">
    <property type="entry name" value="VWFA"/>
    <property type="match status" value="1"/>
</dbReference>
<gene>
    <name evidence="2" type="ORF">M0654_04695</name>
</gene>
<dbReference type="InterPro" id="IPR028087">
    <property type="entry name" value="Tad_N"/>
</dbReference>
<proteinExistence type="predicted"/>
<organism evidence="2 3">
    <name type="scientific">Neorhizobium turbinariae</name>
    <dbReference type="NCBI Taxonomy" id="2937795"/>
    <lineage>
        <taxon>Bacteria</taxon>
        <taxon>Pseudomonadati</taxon>
        <taxon>Pseudomonadota</taxon>
        <taxon>Alphaproteobacteria</taxon>
        <taxon>Hyphomicrobiales</taxon>
        <taxon>Rhizobiaceae</taxon>
        <taxon>Rhizobium/Agrobacterium group</taxon>
        <taxon>Neorhizobium</taxon>
    </lineage>
</organism>
<dbReference type="InterPro" id="IPR002035">
    <property type="entry name" value="VWF_A"/>
</dbReference>
<sequence length="409" mass="43791">MILPELTRLVRDRAGNFAITTALLMPVLLGTAGVAIDFTNALEKKTELQALVDAAALATASAMSDKDMTDAEAQAFAKRYFTSHADQVTAPPNETPEEKAAREAALLNGLTVGATTTNSSGNGQTFNVRMTMTYPLSLNGLSRALGFKTLQISVTGDSQSGREGNALSMYLALDESGSMKELTSTINPAQPTRQESYDCSTLFFYKTCTRTVNNYLSKMASLKAAAAGMFSELKAVDPQSELIRIGAVSYNDTTKPEQTVKWGTASAASYVANLPDVPAGGTDATGAMTNAFNALKKANTKEVTEHSKKNNTSFERFIVLMTDGEMTGNSNKWNSSIDTKVRNLCNQAKNDGIKVYTIAFMAPSKGQSLLSSCATSADYYYQPNDMTALVKSFGDIARKAAKTGTRLTN</sequence>
<reference evidence="2 3" key="1">
    <citation type="submission" date="2022-04" db="EMBL/GenBank/DDBJ databases">
        <title>Rhizobium coralii sp. nov., isolated from coral Turbinaria peltata.</title>
        <authorList>
            <person name="Sun H."/>
        </authorList>
    </citation>
    <scope>NUCLEOTIDE SEQUENCE [LARGE SCALE GENOMIC DNA]</scope>
    <source>
        <strain evidence="2 3">NTR19</strain>
    </source>
</reference>
<evidence type="ECO:0000313" key="2">
    <source>
        <dbReference type="EMBL" id="MCK8779278.1"/>
    </source>
</evidence>
<dbReference type="InterPro" id="IPR036465">
    <property type="entry name" value="vWFA_dom_sf"/>
</dbReference>
<protein>
    <submittedName>
        <fullName evidence="2">VWA domain-containing protein</fullName>
    </submittedName>
</protein>
<dbReference type="SMART" id="SM00327">
    <property type="entry name" value="VWA"/>
    <property type="match status" value="1"/>
</dbReference>
<dbReference type="CDD" id="cd00198">
    <property type="entry name" value="vWFA"/>
    <property type="match status" value="1"/>
</dbReference>
<dbReference type="SUPFAM" id="SSF53300">
    <property type="entry name" value="vWA-like"/>
    <property type="match status" value="1"/>
</dbReference>
<name>A0ABT0IN56_9HYPH</name>
<accession>A0ABT0IN56</accession>
<evidence type="ECO:0000259" key="1">
    <source>
        <dbReference type="PROSITE" id="PS50234"/>
    </source>
</evidence>